<name>A0A397V4X5_9GLOM</name>
<feature type="chain" id="PRO_5017214298" evidence="1">
    <location>
        <begin position="25"/>
        <end position="128"/>
    </location>
</feature>
<evidence type="ECO:0000313" key="2">
    <source>
        <dbReference type="EMBL" id="RIB14366.1"/>
    </source>
</evidence>
<evidence type="ECO:0000256" key="1">
    <source>
        <dbReference type="SAM" id="SignalP"/>
    </source>
</evidence>
<accession>A0A397V4X5</accession>
<proteinExistence type="predicted"/>
<protein>
    <submittedName>
        <fullName evidence="2">Uncharacterized protein</fullName>
    </submittedName>
</protein>
<evidence type="ECO:0000313" key="3">
    <source>
        <dbReference type="Proteomes" id="UP000266673"/>
    </source>
</evidence>
<gene>
    <name evidence="2" type="ORF">C2G38_2144097</name>
</gene>
<comment type="caution">
    <text evidence="2">The sequence shown here is derived from an EMBL/GenBank/DDBJ whole genome shotgun (WGS) entry which is preliminary data.</text>
</comment>
<sequence>MVAQTQKLLLLSFLFSYMIIAAIAMNCPLCLKKCDIFNPSDKALNYVKRYIIPDEYDEVDIIDDFDVDDFDDIYDYDELDDLDNFYDDDLDDLLGNKRNTVVHAMNSTSTVYIVGDLFPPFCKCIHRN</sequence>
<keyword evidence="1" id="KW-0732">Signal</keyword>
<reference evidence="2 3" key="1">
    <citation type="submission" date="2018-06" db="EMBL/GenBank/DDBJ databases">
        <title>Comparative genomics reveals the genomic features of Rhizophagus irregularis, R. cerebriforme, R. diaphanum and Gigaspora rosea, and their symbiotic lifestyle signature.</title>
        <authorList>
            <person name="Morin E."/>
            <person name="San Clemente H."/>
            <person name="Chen E.C.H."/>
            <person name="De La Providencia I."/>
            <person name="Hainaut M."/>
            <person name="Kuo A."/>
            <person name="Kohler A."/>
            <person name="Murat C."/>
            <person name="Tang N."/>
            <person name="Roy S."/>
            <person name="Loubradou J."/>
            <person name="Henrissat B."/>
            <person name="Grigoriev I.V."/>
            <person name="Corradi N."/>
            <person name="Roux C."/>
            <person name="Martin F.M."/>
        </authorList>
    </citation>
    <scope>NUCLEOTIDE SEQUENCE [LARGE SCALE GENOMIC DNA]</scope>
    <source>
        <strain evidence="2 3">DAOM 194757</strain>
    </source>
</reference>
<dbReference type="Proteomes" id="UP000266673">
    <property type="component" value="Unassembled WGS sequence"/>
</dbReference>
<feature type="signal peptide" evidence="1">
    <location>
        <begin position="1"/>
        <end position="24"/>
    </location>
</feature>
<dbReference type="AlphaFoldDB" id="A0A397V4X5"/>
<keyword evidence="3" id="KW-1185">Reference proteome</keyword>
<dbReference type="EMBL" id="QKWP01000838">
    <property type="protein sequence ID" value="RIB14366.1"/>
    <property type="molecule type" value="Genomic_DNA"/>
</dbReference>
<organism evidence="2 3">
    <name type="scientific">Gigaspora rosea</name>
    <dbReference type="NCBI Taxonomy" id="44941"/>
    <lineage>
        <taxon>Eukaryota</taxon>
        <taxon>Fungi</taxon>
        <taxon>Fungi incertae sedis</taxon>
        <taxon>Mucoromycota</taxon>
        <taxon>Glomeromycotina</taxon>
        <taxon>Glomeromycetes</taxon>
        <taxon>Diversisporales</taxon>
        <taxon>Gigasporaceae</taxon>
        <taxon>Gigaspora</taxon>
    </lineage>
</organism>
<dbReference type="OrthoDB" id="2446245at2759"/>